<evidence type="ECO:0000256" key="2">
    <source>
        <dbReference type="ARBA" id="ARBA00022676"/>
    </source>
</evidence>
<comment type="subunit">
    <text evidence="5">Homodimer.</text>
</comment>
<comment type="catalytic activity">
    <reaction evidence="5">
        <text>XMP + diphosphate = xanthine + 5-phospho-alpha-D-ribose 1-diphosphate</text>
        <dbReference type="Rhea" id="RHEA:10800"/>
        <dbReference type="ChEBI" id="CHEBI:17712"/>
        <dbReference type="ChEBI" id="CHEBI:33019"/>
        <dbReference type="ChEBI" id="CHEBI:57464"/>
        <dbReference type="ChEBI" id="CHEBI:58017"/>
        <dbReference type="EC" id="2.4.2.22"/>
    </reaction>
</comment>
<evidence type="ECO:0000259" key="7">
    <source>
        <dbReference type="Pfam" id="PF00156"/>
    </source>
</evidence>
<sequence>MELLKRKILECGKIIDGRILKVDSFLNHQMDVALFNEIGKEFKARFQDVEVSKILTLEASGIGIACITAQYFKVPVLFAKKHESSNMDQETYQSEVYSYTRDKLYKIRVARKFLHPADKILIIDDFLANGKAVAGLIHIVQQAGAQVAGVGIVIEKGFQKGREVVEKKGIRVESLAIIESMSSEGIVFK</sequence>
<dbReference type="InterPro" id="IPR010079">
    <property type="entry name" value="Xanthine_PRibTrfase"/>
</dbReference>
<evidence type="ECO:0000256" key="5">
    <source>
        <dbReference type="HAMAP-Rule" id="MF_01184"/>
    </source>
</evidence>
<organism evidence="8 9">
    <name type="scientific">Thermanaerosceptrum fracticalcis</name>
    <dbReference type="NCBI Taxonomy" id="1712410"/>
    <lineage>
        <taxon>Bacteria</taxon>
        <taxon>Bacillati</taxon>
        <taxon>Bacillota</taxon>
        <taxon>Clostridia</taxon>
        <taxon>Eubacteriales</taxon>
        <taxon>Peptococcaceae</taxon>
        <taxon>Thermanaerosceptrum</taxon>
    </lineage>
</organism>
<gene>
    <name evidence="5" type="primary">xpt</name>
    <name evidence="8" type="ORF">BR63_13225</name>
</gene>
<dbReference type="EMBL" id="CP045798">
    <property type="protein sequence ID" value="QNB47178.1"/>
    <property type="molecule type" value="Genomic_DNA"/>
</dbReference>
<dbReference type="GO" id="GO:0006166">
    <property type="term" value="P:purine ribonucleoside salvage"/>
    <property type="evidence" value="ECO:0007669"/>
    <property type="project" value="UniProtKB-KW"/>
</dbReference>
<protein>
    <recommendedName>
        <fullName evidence="5 6">Xanthine phosphoribosyltransferase</fullName>
        <shortName evidence="5">XPRTase</shortName>
        <ecNumber evidence="5 6">2.4.2.22</ecNumber>
    </recommendedName>
</protein>
<feature type="binding site" evidence="5">
    <location>
        <begin position="128"/>
        <end position="132"/>
    </location>
    <ligand>
        <name>5-phospho-alpha-D-ribose 1-diphosphate</name>
        <dbReference type="ChEBI" id="CHEBI:58017"/>
    </ligand>
</feature>
<comment type="subcellular location">
    <subcellularLocation>
        <location evidence="5">Cytoplasm</location>
    </subcellularLocation>
</comment>
<keyword evidence="3 5" id="KW-0808">Transferase</keyword>
<dbReference type="NCBIfam" id="TIGR01744">
    <property type="entry name" value="XPRTase"/>
    <property type="match status" value="1"/>
</dbReference>
<dbReference type="OrthoDB" id="9790678at2"/>
<keyword evidence="2 5" id="KW-0328">Glycosyltransferase</keyword>
<keyword evidence="9" id="KW-1185">Reference proteome</keyword>
<dbReference type="PANTHER" id="PTHR43864">
    <property type="entry name" value="HYPOXANTHINE/GUANINE PHOSPHORIBOSYLTRANSFERASE"/>
    <property type="match status" value="1"/>
</dbReference>
<evidence type="ECO:0000256" key="4">
    <source>
        <dbReference type="ARBA" id="ARBA00022726"/>
    </source>
</evidence>
<dbReference type="GO" id="GO:0032265">
    <property type="term" value="P:XMP salvage"/>
    <property type="evidence" value="ECO:0007669"/>
    <property type="project" value="UniProtKB-UniRule"/>
</dbReference>
<dbReference type="AlphaFoldDB" id="A0A7G6E524"/>
<dbReference type="GO" id="GO:0000310">
    <property type="term" value="F:xanthine phosphoribosyltransferase activity"/>
    <property type="evidence" value="ECO:0007669"/>
    <property type="project" value="UniProtKB-UniRule"/>
</dbReference>
<dbReference type="CDD" id="cd06223">
    <property type="entry name" value="PRTases_typeI"/>
    <property type="match status" value="1"/>
</dbReference>
<dbReference type="InterPro" id="IPR029057">
    <property type="entry name" value="PRTase-like"/>
</dbReference>
<feature type="binding site" evidence="5">
    <location>
        <position position="20"/>
    </location>
    <ligand>
        <name>xanthine</name>
        <dbReference type="ChEBI" id="CHEBI:17712"/>
    </ligand>
</feature>
<dbReference type="GO" id="GO:0046110">
    <property type="term" value="P:xanthine metabolic process"/>
    <property type="evidence" value="ECO:0007669"/>
    <property type="project" value="UniProtKB-UniRule"/>
</dbReference>
<comment type="function">
    <text evidence="5">Converts the preformed base xanthine, a product of nucleic acid breakdown, to xanthosine 5'-monophosphate (XMP), so it can be reused for RNA or DNA synthesis.</text>
</comment>
<reference evidence="8 9" key="1">
    <citation type="journal article" date="2019" name="Front. Microbiol.">
        <title>Thermoanaerosceptrum fracticalcis gen. nov. sp. nov., a Novel Fumarate-Fermenting Microorganism From a Deep Fractured Carbonate Aquifer of the US Great Basin.</title>
        <authorList>
            <person name="Hamilton-Brehm S.D."/>
            <person name="Stewart L.E."/>
            <person name="Zavarin M."/>
            <person name="Caldwell M."/>
            <person name="Lawson P.A."/>
            <person name="Onstott T.C."/>
            <person name="Grzymski J."/>
            <person name="Neveux I."/>
            <person name="Lollar B.S."/>
            <person name="Russell C.E."/>
            <person name="Moser D.P."/>
        </authorList>
    </citation>
    <scope>NUCLEOTIDE SEQUENCE [LARGE SCALE GENOMIC DNA]</scope>
    <source>
        <strain evidence="8 9">DRI-13</strain>
    </source>
</reference>
<dbReference type="GO" id="GO:0005737">
    <property type="term" value="C:cytoplasm"/>
    <property type="evidence" value="ECO:0007669"/>
    <property type="project" value="UniProtKB-SubCell"/>
</dbReference>
<comment type="similarity">
    <text evidence="5">Belongs to the purine/pyrimidine phosphoribosyltransferase family. Xpt subfamily.</text>
</comment>
<evidence type="ECO:0000313" key="9">
    <source>
        <dbReference type="Proteomes" id="UP000515847"/>
    </source>
</evidence>
<name>A0A7G6E524_THEFR</name>
<dbReference type="SUPFAM" id="SSF53271">
    <property type="entry name" value="PRTase-like"/>
    <property type="match status" value="1"/>
</dbReference>
<dbReference type="InterPro" id="IPR050118">
    <property type="entry name" value="Pur/Pyrimidine_PRTase"/>
</dbReference>
<dbReference type="PANTHER" id="PTHR43864:SF1">
    <property type="entry name" value="XANTHINE PHOSPHORIBOSYLTRANSFERASE"/>
    <property type="match status" value="1"/>
</dbReference>
<dbReference type="InterPro" id="IPR000836">
    <property type="entry name" value="PRTase_dom"/>
</dbReference>
<dbReference type="KEGG" id="tfr:BR63_13225"/>
<dbReference type="HAMAP" id="MF_01184">
    <property type="entry name" value="XPRTase"/>
    <property type="match status" value="1"/>
</dbReference>
<evidence type="ECO:0000256" key="3">
    <source>
        <dbReference type="ARBA" id="ARBA00022679"/>
    </source>
</evidence>
<comment type="pathway">
    <text evidence="5">Purine metabolism; XMP biosynthesis via salvage pathway; XMP from xanthine: step 1/1.</text>
</comment>
<evidence type="ECO:0000256" key="1">
    <source>
        <dbReference type="ARBA" id="ARBA00022490"/>
    </source>
</evidence>
<feature type="binding site" evidence="5">
    <location>
        <position position="156"/>
    </location>
    <ligand>
        <name>xanthine</name>
        <dbReference type="ChEBI" id="CHEBI:17712"/>
    </ligand>
</feature>
<dbReference type="UniPathway" id="UPA00602">
    <property type="reaction ID" value="UER00658"/>
</dbReference>
<dbReference type="NCBIfam" id="NF006671">
    <property type="entry name" value="PRK09219.1"/>
    <property type="match status" value="1"/>
</dbReference>
<dbReference type="EC" id="2.4.2.22" evidence="5 6"/>
<dbReference type="RefSeq" id="WP_034422606.1">
    <property type="nucleotide sequence ID" value="NZ_CP045798.1"/>
</dbReference>
<dbReference type="Gene3D" id="3.40.50.2020">
    <property type="match status" value="1"/>
</dbReference>
<feature type="domain" description="Phosphoribosyltransferase" evidence="7">
    <location>
        <begin position="52"/>
        <end position="162"/>
    </location>
</feature>
<evidence type="ECO:0000313" key="8">
    <source>
        <dbReference type="EMBL" id="QNB47178.1"/>
    </source>
</evidence>
<dbReference type="Proteomes" id="UP000515847">
    <property type="component" value="Chromosome"/>
</dbReference>
<evidence type="ECO:0000256" key="6">
    <source>
        <dbReference type="NCBIfam" id="TIGR01744"/>
    </source>
</evidence>
<dbReference type="Pfam" id="PF00156">
    <property type="entry name" value="Pribosyltran"/>
    <property type="match status" value="1"/>
</dbReference>
<accession>A0A7G6E524</accession>
<feature type="binding site" evidence="5">
    <location>
        <position position="27"/>
    </location>
    <ligand>
        <name>xanthine</name>
        <dbReference type="ChEBI" id="CHEBI:17712"/>
    </ligand>
</feature>
<keyword evidence="1 5" id="KW-0963">Cytoplasm</keyword>
<proteinExistence type="inferred from homology"/>
<keyword evidence="4 5" id="KW-0660">Purine salvage</keyword>